<evidence type="ECO:0000256" key="1">
    <source>
        <dbReference type="ARBA" id="ARBA00023015"/>
    </source>
</evidence>
<organism evidence="5 6">
    <name type="scientific">Prevotella corporis</name>
    <dbReference type="NCBI Taxonomy" id="28128"/>
    <lineage>
        <taxon>Bacteria</taxon>
        <taxon>Pseudomonadati</taxon>
        <taxon>Bacteroidota</taxon>
        <taxon>Bacteroidia</taxon>
        <taxon>Bacteroidales</taxon>
        <taxon>Prevotellaceae</taxon>
        <taxon>Prevotella</taxon>
    </lineage>
</organism>
<proteinExistence type="predicted"/>
<evidence type="ECO:0000256" key="3">
    <source>
        <dbReference type="ARBA" id="ARBA00023163"/>
    </source>
</evidence>
<dbReference type="RefSeq" id="WP_060941228.1">
    <property type="nucleotide sequence ID" value="NZ_KQ957320.1"/>
</dbReference>
<dbReference type="Pfam" id="PF12833">
    <property type="entry name" value="HTH_18"/>
    <property type="match status" value="1"/>
</dbReference>
<dbReference type="STRING" id="28128.HMPREF3226_02409"/>
<name>A0A133PVV1_9BACT</name>
<dbReference type="Gene3D" id="1.10.10.60">
    <property type="entry name" value="Homeodomain-like"/>
    <property type="match status" value="1"/>
</dbReference>
<dbReference type="PROSITE" id="PS01124">
    <property type="entry name" value="HTH_ARAC_FAMILY_2"/>
    <property type="match status" value="1"/>
</dbReference>
<dbReference type="InterPro" id="IPR009057">
    <property type="entry name" value="Homeodomain-like_sf"/>
</dbReference>
<protein>
    <submittedName>
        <fullName evidence="5">Transcriptional regulator, AraC family</fullName>
    </submittedName>
</protein>
<accession>A0A133PVV1</accession>
<dbReference type="InterPro" id="IPR018060">
    <property type="entry name" value="HTH_AraC"/>
</dbReference>
<dbReference type="PANTHER" id="PTHR43280:SF32">
    <property type="entry name" value="TRANSCRIPTIONAL REGULATORY PROTEIN"/>
    <property type="match status" value="1"/>
</dbReference>
<reference evidence="6" key="1">
    <citation type="submission" date="2016-01" db="EMBL/GenBank/DDBJ databases">
        <authorList>
            <person name="Mitreva M."/>
            <person name="Pepin K.H."/>
            <person name="Mihindukulasuriya K.A."/>
            <person name="Fulton R."/>
            <person name="Fronick C."/>
            <person name="O'Laughlin M."/>
            <person name="Miner T."/>
            <person name="Herter B."/>
            <person name="Rosa B.A."/>
            <person name="Cordes M."/>
            <person name="Tomlinson C."/>
            <person name="Wollam A."/>
            <person name="Palsikar V.B."/>
            <person name="Mardis E.R."/>
            <person name="Wilson R.K."/>
        </authorList>
    </citation>
    <scope>NUCLEOTIDE SEQUENCE [LARGE SCALE GENOMIC DNA]</scope>
    <source>
        <strain evidence="6">MJR7716</strain>
    </source>
</reference>
<dbReference type="eggNOG" id="COG2207">
    <property type="taxonomic scope" value="Bacteria"/>
</dbReference>
<dbReference type="SUPFAM" id="SSF46689">
    <property type="entry name" value="Homeodomain-like"/>
    <property type="match status" value="1"/>
</dbReference>
<dbReference type="AlphaFoldDB" id="A0A133PVV1"/>
<keyword evidence="6" id="KW-1185">Reference proteome</keyword>
<keyword evidence="2" id="KW-0238">DNA-binding</keyword>
<feature type="domain" description="HTH araC/xylS-type" evidence="4">
    <location>
        <begin position="172"/>
        <end position="270"/>
    </location>
</feature>
<sequence length="270" mass="31485">MIEYNDEWIIKTDNINLTDDAKTQEMTLYAFCMKGSSNLTYDGKAFELKPGMLLVANNCSVMSVGRQTDDFAVEGMFVHPKYHNLTALRSNYTLRHILLLNANPVMELLPKEQERWHRDYENVFYQLSVKENKFQHEMMIAVSWQLIIDCFDFTSRIYGKGDTSTQASTLANKFFEMLEQGDFREHRNIPHYAEKLFVTSKHLSEVIKKVSGHSANYWITHYTVAELQNTLRGTEKTMTQIAYEFNFSSVAYFTRYLQTNLGVTPTQLRE</sequence>
<evidence type="ECO:0000259" key="4">
    <source>
        <dbReference type="PROSITE" id="PS01124"/>
    </source>
</evidence>
<gene>
    <name evidence="5" type="ORF">HMPREF3226_02409</name>
</gene>
<dbReference type="Proteomes" id="UP000070533">
    <property type="component" value="Unassembled WGS sequence"/>
</dbReference>
<comment type="caution">
    <text evidence="5">The sequence shown here is derived from an EMBL/GenBank/DDBJ whole genome shotgun (WGS) entry which is preliminary data.</text>
</comment>
<evidence type="ECO:0000313" key="6">
    <source>
        <dbReference type="Proteomes" id="UP000070533"/>
    </source>
</evidence>
<keyword evidence="3" id="KW-0804">Transcription</keyword>
<dbReference type="OrthoDB" id="1007667at2"/>
<evidence type="ECO:0000313" key="5">
    <source>
        <dbReference type="EMBL" id="KXA33536.1"/>
    </source>
</evidence>
<evidence type="ECO:0000256" key="2">
    <source>
        <dbReference type="ARBA" id="ARBA00023125"/>
    </source>
</evidence>
<dbReference type="EMBL" id="LRQG01000221">
    <property type="protein sequence ID" value="KXA33536.1"/>
    <property type="molecule type" value="Genomic_DNA"/>
</dbReference>
<dbReference type="SMART" id="SM00342">
    <property type="entry name" value="HTH_ARAC"/>
    <property type="match status" value="1"/>
</dbReference>
<keyword evidence="1" id="KW-0805">Transcription regulation</keyword>
<dbReference type="PATRIC" id="fig|28128.5.peg.2480"/>
<dbReference type="PANTHER" id="PTHR43280">
    <property type="entry name" value="ARAC-FAMILY TRANSCRIPTIONAL REGULATOR"/>
    <property type="match status" value="1"/>
</dbReference>
<dbReference type="GO" id="GO:0043565">
    <property type="term" value="F:sequence-specific DNA binding"/>
    <property type="evidence" value="ECO:0007669"/>
    <property type="project" value="InterPro"/>
</dbReference>
<dbReference type="GO" id="GO:0003700">
    <property type="term" value="F:DNA-binding transcription factor activity"/>
    <property type="evidence" value="ECO:0007669"/>
    <property type="project" value="InterPro"/>
</dbReference>